<evidence type="ECO:0000259" key="17">
    <source>
        <dbReference type="PROSITE" id="PS50106"/>
    </source>
</evidence>
<evidence type="ECO:0000256" key="13">
    <source>
        <dbReference type="ARBA" id="ARBA00032850"/>
    </source>
</evidence>
<feature type="binding site" evidence="15">
    <location>
        <position position="169"/>
    </location>
    <ligand>
        <name>substrate</name>
    </ligand>
</feature>
<accession>A0A286GNK3</accession>
<dbReference type="SMART" id="SM00228">
    <property type="entry name" value="PDZ"/>
    <property type="match status" value="2"/>
</dbReference>
<evidence type="ECO:0000256" key="15">
    <source>
        <dbReference type="PIRSR" id="PIRSR611782-2"/>
    </source>
</evidence>
<dbReference type="SUPFAM" id="SSF50156">
    <property type="entry name" value="PDZ domain-like"/>
    <property type="match status" value="2"/>
</dbReference>
<feature type="binding site" evidence="15">
    <location>
        <begin position="241"/>
        <end position="243"/>
    </location>
    <ligand>
        <name>substrate</name>
    </ligand>
</feature>
<feature type="domain" description="PDZ" evidence="17">
    <location>
        <begin position="288"/>
        <end position="355"/>
    </location>
</feature>
<dbReference type="PANTHER" id="PTHR22939">
    <property type="entry name" value="SERINE PROTEASE FAMILY S1C HTRA-RELATED"/>
    <property type="match status" value="1"/>
</dbReference>
<dbReference type="SUPFAM" id="SSF50494">
    <property type="entry name" value="Trypsin-like serine proteases"/>
    <property type="match status" value="1"/>
</dbReference>
<dbReference type="GO" id="GO:0042597">
    <property type="term" value="C:periplasmic space"/>
    <property type="evidence" value="ECO:0007669"/>
    <property type="project" value="UniProtKB-SubCell"/>
</dbReference>
<feature type="region of interest" description="Disordered" evidence="16">
    <location>
        <begin position="395"/>
        <end position="416"/>
    </location>
</feature>
<comment type="similarity">
    <text evidence="3">Belongs to the peptidase S1C family.</text>
</comment>
<dbReference type="CDD" id="cd10839">
    <property type="entry name" value="cpPDZ1_DegP-like"/>
    <property type="match status" value="1"/>
</dbReference>
<dbReference type="NCBIfam" id="TIGR02037">
    <property type="entry name" value="degP_htrA_DO"/>
    <property type="match status" value="1"/>
</dbReference>
<name>A0A286GNK3_9PROT</name>
<dbReference type="InterPro" id="IPR011782">
    <property type="entry name" value="Pept_S1C_Do"/>
</dbReference>
<evidence type="ECO:0000256" key="6">
    <source>
        <dbReference type="ARBA" id="ARBA00022670"/>
    </source>
</evidence>
<dbReference type="Gene3D" id="2.30.42.10">
    <property type="match status" value="2"/>
</dbReference>
<evidence type="ECO:0000256" key="16">
    <source>
        <dbReference type="SAM" id="MobiDB-lite"/>
    </source>
</evidence>
<dbReference type="PANTHER" id="PTHR22939:SF130">
    <property type="entry name" value="PERIPLASMIC SERINE ENDOPROTEASE DEGP-LIKE-RELATED"/>
    <property type="match status" value="1"/>
</dbReference>
<gene>
    <name evidence="18" type="ORF">SAMN05421508_106254</name>
</gene>
<dbReference type="EC" id="3.4.21.107" evidence="4"/>
<feature type="domain" description="PDZ" evidence="17">
    <location>
        <begin position="414"/>
        <end position="503"/>
    </location>
</feature>
<dbReference type="Pfam" id="PF00595">
    <property type="entry name" value="PDZ"/>
    <property type="match status" value="1"/>
</dbReference>
<dbReference type="InterPro" id="IPR036034">
    <property type="entry name" value="PDZ_sf"/>
</dbReference>
<evidence type="ECO:0000256" key="10">
    <source>
        <dbReference type="ARBA" id="ARBA00022801"/>
    </source>
</evidence>
<protein>
    <recommendedName>
        <fullName evidence="5">Probable periplasmic serine endoprotease DegP-like</fullName>
        <ecNumber evidence="4">3.4.21.107</ecNumber>
    </recommendedName>
    <alternativeName>
        <fullName evidence="13">Protease Do</fullName>
    </alternativeName>
</protein>
<feature type="binding site" evidence="15">
    <location>
        <position position="139"/>
    </location>
    <ligand>
        <name>substrate</name>
    </ligand>
</feature>
<keyword evidence="9" id="KW-0574">Periplasm</keyword>
<keyword evidence="7" id="KW-0732">Signal</keyword>
<dbReference type="InterPro" id="IPR001940">
    <property type="entry name" value="Peptidase_S1C"/>
</dbReference>
<feature type="active site" description="Charge relay system" evidence="14">
    <location>
        <position position="243"/>
    </location>
</feature>
<dbReference type="FunFam" id="2.40.10.120:FF:000007">
    <property type="entry name" value="Periplasmic serine endoprotease DegP-like"/>
    <property type="match status" value="1"/>
</dbReference>
<feature type="compositionally biased region" description="Low complexity" evidence="16">
    <location>
        <begin position="397"/>
        <end position="416"/>
    </location>
</feature>
<comment type="catalytic activity">
    <reaction evidence="1">
        <text>Acts on substrates that are at least partially unfolded. The cleavage site P1 residue is normally between a pair of hydrophobic residues, such as Val-|-Val.</text>
        <dbReference type="EC" id="3.4.21.107"/>
    </reaction>
</comment>
<keyword evidence="8" id="KW-0677">Repeat</keyword>
<keyword evidence="6 18" id="KW-0645">Protease</keyword>
<dbReference type="Pfam" id="PF13180">
    <property type="entry name" value="PDZ_2"/>
    <property type="match status" value="1"/>
</dbReference>
<keyword evidence="10" id="KW-0378">Hydrolase</keyword>
<dbReference type="Proteomes" id="UP000219621">
    <property type="component" value="Unassembled WGS sequence"/>
</dbReference>
<evidence type="ECO:0000256" key="12">
    <source>
        <dbReference type="ARBA" id="ARBA00023016"/>
    </source>
</evidence>
<keyword evidence="19" id="KW-1185">Reference proteome</keyword>
<dbReference type="Gene3D" id="2.40.10.120">
    <property type="match status" value="1"/>
</dbReference>
<evidence type="ECO:0000256" key="8">
    <source>
        <dbReference type="ARBA" id="ARBA00022737"/>
    </source>
</evidence>
<dbReference type="OrthoDB" id="9758917at2"/>
<evidence type="ECO:0000256" key="3">
    <source>
        <dbReference type="ARBA" id="ARBA00010541"/>
    </source>
</evidence>
<dbReference type="AlphaFoldDB" id="A0A286GNK3"/>
<dbReference type="InterPro" id="IPR001478">
    <property type="entry name" value="PDZ"/>
</dbReference>
<evidence type="ECO:0000256" key="14">
    <source>
        <dbReference type="PIRSR" id="PIRSR611782-1"/>
    </source>
</evidence>
<organism evidence="18 19">
    <name type="scientific">Caenispirillum bisanense</name>
    <dbReference type="NCBI Taxonomy" id="414052"/>
    <lineage>
        <taxon>Bacteria</taxon>
        <taxon>Pseudomonadati</taxon>
        <taxon>Pseudomonadota</taxon>
        <taxon>Alphaproteobacteria</taxon>
        <taxon>Rhodospirillales</taxon>
        <taxon>Novispirillaceae</taxon>
        <taxon>Caenispirillum</taxon>
    </lineage>
</organism>
<dbReference type="RefSeq" id="WP_097280009.1">
    <property type="nucleotide sequence ID" value="NZ_OCNJ01000006.1"/>
</dbReference>
<comment type="subcellular location">
    <subcellularLocation>
        <location evidence="2">Periplasm</location>
    </subcellularLocation>
</comment>
<keyword evidence="11" id="KW-0720">Serine protease</keyword>
<feature type="active site" description="Charge relay system" evidence="14">
    <location>
        <position position="169"/>
    </location>
</feature>
<proteinExistence type="inferred from homology"/>
<evidence type="ECO:0000313" key="18">
    <source>
        <dbReference type="EMBL" id="SOD97108.1"/>
    </source>
</evidence>
<sequence length="516" mass="54394">MRGSIRTRAPAVPRFRPAAVARLCRLASLVVLVALVSGAHVVGAGPAAQAREAPSSFADMAERLLPAVVNISTTQSMTGERGPQMPQFPPGSPFEEFFREFFDRQGPGQGQAPTMPRRATSLGSGFVIDKEGYIVTNNHVIEGADEVTVILQDDTALKAEIVGRDPKTDVALLKVEAEKDLPFVEFGDSDRSRVGDWVVAIGNPFGLGGTVTAGIISARARNINAGPYDNFIQTDASINRGNSGGPLFNMDGQVIGVNTAIYSPAGGGSVGIGFATPSNLAQSVVDDLRRFGEVKRGWLGVRIQTVTDEIADSLGLDRARGALVASVQEGGPAAEAGIQAGDVILSWDGDDIREMRNLPKAVADTEIGSTVDAVVWRDGKRQTVKVKVAELEEEEAAAMAGEEGAPAPAPETAGAEVPSLGLSVQPLNDQTRESFQIPEDVQRGVVVTDLNAESDAAEKGIRPGDVIAEVNQKQVTTAEEIRAQIQAAKDSGRKSVLLMVQNEAGSRFVAVRIGDQ</sequence>
<dbReference type="PRINTS" id="PR00834">
    <property type="entry name" value="PROTEASES2C"/>
</dbReference>
<dbReference type="EMBL" id="OCNJ01000006">
    <property type="protein sequence ID" value="SOD97108.1"/>
    <property type="molecule type" value="Genomic_DNA"/>
</dbReference>
<evidence type="ECO:0000256" key="4">
    <source>
        <dbReference type="ARBA" id="ARBA00013035"/>
    </source>
</evidence>
<dbReference type="GO" id="GO:0004252">
    <property type="term" value="F:serine-type endopeptidase activity"/>
    <property type="evidence" value="ECO:0007669"/>
    <property type="project" value="InterPro"/>
</dbReference>
<evidence type="ECO:0000256" key="11">
    <source>
        <dbReference type="ARBA" id="ARBA00022825"/>
    </source>
</evidence>
<feature type="active site" description="Charge relay system" evidence="14">
    <location>
        <position position="139"/>
    </location>
</feature>
<dbReference type="GO" id="GO:0006508">
    <property type="term" value="P:proteolysis"/>
    <property type="evidence" value="ECO:0007669"/>
    <property type="project" value="UniProtKB-KW"/>
</dbReference>
<evidence type="ECO:0000313" key="19">
    <source>
        <dbReference type="Proteomes" id="UP000219621"/>
    </source>
</evidence>
<evidence type="ECO:0000256" key="7">
    <source>
        <dbReference type="ARBA" id="ARBA00022729"/>
    </source>
</evidence>
<reference evidence="18 19" key="1">
    <citation type="submission" date="2017-09" db="EMBL/GenBank/DDBJ databases">
        <authorList>
            <person name="Ehlers B."/>
            <person name="Leendertz F.H."/>
        </authorList>
    </citation>
    <scope>NUCLEOTIDE SEQUENCE [LARGE SCALE GENOMIC DNA]</scope>
    <source>
        <strain evidence="18 19">USBA 140</strain>
    </source>
</reference>
<dbReference type="PROSITE" id="PS50106">
    <property type="entry name" value="PDZ"/>
    <property type="match status" value="2"/>
</dbReference>
<evidence type="ECO:0000256" key="1">
    <source>
        <dbReference type="ARBA" id="ARBA00001772"/>
    </source>
</evidence>
<evidence type="ECO:0000256" key="9">
    <source>
        <dbReference type="ARBA" id="ARBA00022764"/>
    </source>
</evidence>
<evidence type="ECO:0000256" key="2">
    <source>
        <dbReference type="ARBA" id="ARBA00004418"/>
    </source>
</evidence>
<evidence type="ECO:0000256" key="5">
    <source>
        <dbReference type="ARBA" id="ARBA00013958"/>
    </source>
</evidence>
<keyword evidence="12" id="KW-0346">Stress response</keyword>
<dbReference type="InterPro" id="IPR009003">
    <property type="entry name" value="Peptidase_S1_PA"/>
</dbReference>
<dbReference type="Pfam" id="PF13365">
    <property type="entry name" value="Trypsin_2"/>
    <property type="match status" value="1"/>
</dbReference>